<dbReference type="InterPro" id="IPR037525">
    <property type="entry name" value="Velvet_dom"/>
</dbReference>
<dbReference type="AlphaFoldDB" id="A0A0H5BXW2"/>
<dbReference type="EMBL" id="CDQK01000001">
    <property type="protein sequence ID" value="CEP20270.1"/>
    <property type="molecule type" value="Genomic_DNA"/>
</dbReference>
<feature type="compositionally biased region" description="Polar residues" evidence="7">
    <location>
        <begin position="71"/>
        <end position="84"/>
    </location>
</feature>
<dbReference type="OMA" id="VRIEGHY"/>
<evidence type="ECO:0000256" key="3">
    <source>
        <dbReference type="ARBA" id="ARBA00023015"/>
    </source>
</evidence>
<evidence type="ECO:0000313" key="12">
    <source>
        <dbReference type="Proteomes" id="UP000094389"/>
    </source>
</evidence>
<keyword evidence="2" id="KW-0749">Sporulation</keyword>
<reference evidence="11" key="2">
    <citation type="journal article" date="2015" name="J. Biotechnol.">
        <title>The structure of the Cyberlindnera jadinii genome and its relation to Candida utilis analyzed by the occurrence of single nucleotide polymorphisms.</title>
        <authorList>
            <person name="Rupp O."/>
            <person name="Brinkrolf K."/>
            <person name="Buerth C."/>
            <person name="Kunigo M."/>
            <person name="Schneider J."/>
            <person name="Jaenicke S."/>
            <person name="Goesmann A."/>
            <person name="Puehler A."/>
            <person name="Jaeger K.-E."/>
            <person name="Ernst J.F."/>
        </authorList>
    </citation>
    <scope>NUCLEOTIDE SEQUENCE [LARGE SCALE GENOMIC DNA]</scope>
    <source>
        <strain evidence="11">ATCC 18201 / CBS 1600 / BCRC 20928 / JCM 3617 / NBRC 0987 / NRRL Y-1542</strain>
    </source>
</reference>
<comment type="subcellular location">
    <subcellularLocation>
        <location evidence="1">Nucleus</location>
    </subcellularLocation>
</comment>
<dbReference type="InterPro" id="IPR038491">
    <property type="entry name" value="Velvet_dom_sf"/>
</dbReference>
<sequence length="191" mass="21244">MCGLGDKDRRQISPPPFVKVSPFDITTGRPLDSTSIELSQLVLVVELWSPDETQDLTLNQNIQNVVDGDHLNNSTKHSNQPVSSDSEESMGDVPTRNLIGSTVLNAFSLLNDRHEQGIWFILGDLSVRIEGEFKLKLNLLDLSTDRSISAFSNTFKVYSAKKFPGVVDSMPLGRVFASQGVKIPIRREMRD</sequence>
<dbReference type="Proteomes" id="UP000094389">
    <property type="component" value="Unassembled WGS sequence"/>
</dbReference>
<dbReference type="Proteomes" id="UP000038830">
    <property type="component" value="Unassembled WGS sequence"/>
</dbReference>
<name>A0A0H5BXW2_CYBJN</name>
<evidence type="ECO:0000256" key="5">
    <source>
        <dbReference type="ARBA" id="ARBA00023242"/>
    </source>
</evidence>
<keyword evidence="12" id="KW-1185">Reference proteome</keyword>
<dbReference type="STRING" id="983966.A0A0H5BXW2"/>
<keyword evidence="4" id="KW-0804">Transcription</keyword>
<reference evidence="9" key="1">
    <citation type="submission" date="2014-12" db="EMBL/GenBank/DDBJ databases">
        <authorList>
            <person name="Jaenicke S."/>
        </authorList>
    </citation>
    <scope>NUCLEOTIDE SEQUENCE [LARGE SCALE GENOMIC DNA]</scope>
    <source>
        <strain evidence="9">CBS1600</strain>
    </source>
</reference>
<evidence type="ECO:0000256" key="6">
    <source>
        <dbReference type="ARBA" id="ARBA00038045"/>
    </source>
</evidence>
<dbReference type="Pfam" id="PF11754">
    <property type="entry name" value="Velvet"/>
    <property type="match status" value="1"/>
</dbReference>
<dbReference type="InterPro" id="IPR021740">
    <property type="entry name" value="Velvet"/>
</dbReference>
<comment type="similarity">
    <text evidence="6">Belongs to the velvet family. VelB subfamily.</text>
</comment>
<dbReference type="Gene3D" id="2.60.40.3960">
    <property type="entry name" value="Velvet domain"/>
    <property type="match status" value="1"/>
</dbReference>
<feature type="domain" description="Velvet" evidence="8">
    <location>
        <begin position="1"/>
        <end position="186"/>
    </location>
</feature>
<keyword evidence="3" id="KW-0805">Transcription regulation</keyword>
<evidence type="ECO:0000256" key="1">
    <source>
        <dbReference type="ARBA" id="ARBA00004123"/>
    </source>
</evidence>
<gene>
    <name evidence="9" type="ORF">BN1211_0070</name>
    <name evidence="10" type="ORF">CYBJADRAFT_168166</name>
</gene>
<accession>A0A1E4S0U1</accession>
<keyword evidence="5" id="KW-0539">Nucleus</keyword>
<evidence type="ECO:0000313" key="10">
    <source>
        <dbReference type="EMBL" id="ODV73102.1"/>
    </source>
</evidence>
<dbReference type="PANTHER" id="PTHR33572">
    <property type="entry name" value="SPORE DEVELOPMENT REGULATOR VOSA"/>
    <property type="match status" value="1"/>
</dbReference>
<evidence type="ECO:0000259" key="8">
    <source>
        <dbReference type="PROSITE" id="PS51821"/>
    </source>
</evidence>
<dbReference type="GeneID" id="30989636"/>
<organism evidence="9 11">
    <name type="scientific">Cyberlindnera jadinii (strain ATCC 18201 / CBS 1600 / BCRC 20928 / JCM 3617 / NBRC 0987 / NRRL Y-1542)</name>
    <name type="common">Torula yeast</name>
    <name type="synonym">Candida utilis</name>
    <dbReference type="NCBI Taxonomy" id="983966"/>
    <lineage>
        <taxon>Eukaryota</taxon>
        <taxon>Fungi</taxon>
        <taxon>Dikarya</taxon>
        <taxon>Ascomycota</taxon>
        <taxon>Saccharomycotina</taxon>
        <taxon>Saccharomycetes</taxon>
        <taxon>Phaffomycetales</taxon>
        <taxon>Phaffomycetaceae</taxon>
        <taxon>Cyberlindnera</taxon>
    </lineage>
</organism>
<feature type="region of interest" description="Disordered" evidence="7">
    <location>
        <begin position="67"/>
        <end position="94"/>
    </location>
</feature>
<proteinExistence type="inferred from homology"/>
<evidence type="ECO:0000313" key="9">
    <source>
        <dbReference type="EMBL" id="CEP20270.1"/>
    </source>
</evidence>
<evidence type="ECO:0000256" key="7">
    <source>
        <dbReference type="SAM" id="MobiDB-lite"/>
    </source>
</evidence>
<dbReference type="EMBL" id="KV453932">
    <property type="protein sequence ID" value="ODV73102.1"/>
    <property type="molecule type" value="Genomic_DNA"/>
</dbReference>
<dbReference type="PROSITE" id="PS51821">
    <property type="entry name" value="VELVET"/>
    <property type="match status" value="1"/>
</dbReference>
<dbReference type="GO" id="GO:0005634">
    <property type="term" value="C:nucleus"/>
    <property type="evidence" value="ECO:0007669"/>
    <property type="project" value="UniProtKB-SubCell"/>
</dbReference>
<dbReference type="GO" id="GO:0030435">
    <property type="term" value="P:sporulation resulting in formation of a cellular spore"/>
    <property type="evidence" value="ECO:0007669"/>
    <property type="project" value="UniProtKB-KW"/>
</dbReference>
<dbReference type="PANTHER" id="PTHR33572:SF3">
    <property type="entry name" value="VELVET COMPLEX SUBUNIT B"/>
    <property type="match status" value="1"/>
</dbReference>
<evidence type="ECO:0000313" key="11">
    <source>
        <dbReference type="Proteomes" id="UP000038830"/>
    </source>
</evidence>
<evidence type="ECO:0000256" key="4">
    <source>
        <dbReference type="ARBA" id="ARBA00023163"/>
    </source>
</evidence>
<dbReference type="RefSeq" id="XP_020070141.1">
    <property type="nucleotide sequence ID" value="XM_020215240.1"/>
</dbReference>
<accession>A0A0H5BXW2</accession>
<evidence type="ECO:0000256" key="2">
    <source>
        <dbReference type="ARBA" id="ARBA00022969"/>
    </source>
</evidence>
<dbReference type="OrthoDB" id="1746739at2759"/>
<protein>
    <recommendedName>
        <fullName evidence="8">Velvet domain-containing protein</fullName>
    </recommendedName>
</protein>
<reference evidence="10 12" key="3">
    <citation type="journal article" date="2016" name="Proc. Natl. Acad. Sci. U.S.A.">
        <title>Comparative genomics of biotechnologically important yeasts.</title>
        <authorList>
            <person name="Riley R."/>
            <person name="Haridas S."/>
            <person name="Wolfe K.H."/>
            <person name="Lopes M.R."/>
            <person name="Hittinger C.T."/>
            <person name="Goeker M."/>
            <person name="Salamov A.A."/>
            <person name="Wisecaver J.H."/>
            <person name="Long T.M."/>
            <person name="Calvey C.H."/>
            <person name="Aerts A.L."/>
            <person name="Barry K.W."/>
            <person name="Choi C."/>
            <person name="Clum A."/>
            <person name="Coughlan A.Y."/>
            <person name="Deshpande S."/>
            <person name="Douglass A.P."/>
            <person name="Hanson S.J."/>
            <person name="Klenk H.-P."/>
            <person name="LaButti K.M."/>
            <person name="Lapidus A."/>
            <person name="Lindquist E.A."/>
            <person name="Lipzen A.M."/>
            <person name="Meier-Kolthoff J.P."/>
            <person name="Ohm R.A."/>
            <person name="Otillar R.P."/>
            <person name="Pangilinan J.L."/>
            <person name="Peng Y."/>
            <person name="Rokas A."/>
            <person name="Rosa C.A."/>
            <person name="Scheuner C."/>
            <person name="Sibirny A.A."/>
            <person name="Slot J.C."/>
            <person name="Stielow J.B."/>
            <person name="Sun H."/>
            <person name="Kurtzman C.P."/>
            <person name="Blackwell M."/>
            <person name="Grigoriev I.V."/>
            <person name="Jeffries T.W."/>
        </authorList>
    </citation>
    <scope>NUCLEOTIDE SEQUENCE [LARGE SCALE GENOMIC DNA]</scope>
    <source>
        <strain evidence="12">ATCC 18201 / CBS 1600 / BCRC 20928 / JCM 3617 / NBRC 0987 / NRRL Y-1542</strain>
        <strain evidence="10">NRRL Y-1542</strain>
    </source>
</reference>